<evidence type="ECO:0000259" key="1">
    <source>
        <dbReference type="PROSITE" id="PS50987"/>
    </source>
</evidence>
<dbReference type="PROSITE" id="PS50987">
    <property type="entry name" value="HTH_ARSR_2"/>
    <property type="match status" value="1"/>
</dbReference>
<feature type="domain" description="HTH arsR-type" evidence="1">
    <location>
        <begin position="1"/>
        <end position="95"/>
    </location>
</feature>
<dbReference type="InterPro" id="IPR011991">
    <property type="entry name" value="ArsR-like_HTH"/>
</dbReference>
<dbReference type="Proteomes" id="UP000183209">
    <property type="component" value="Unassembled WGS sequence"/>
</dbReference>
<dbReference type="SUPFAM" id="SSF46785">
    <property type="entry name" value="Winged helix' DNA-binding domain"/>
    <property type="match status" value="1"/>
</dbReference>
<evidence type="ECO:0000313" key="3">
    <source>
        <dbReference type="Proteomes" id="UP000183209"/>
    </source>
</evidence>
<dbReference type="Gene3D" id="1.10.10.10">
    <property type="entry name" value="Winged helix-like DNA-binding domain superfamily/Winged helix DNA-binding domain"/>
    <property type="match status" value="1"/>
</dbReference>
<dbReference type="GO" id="GO:0097063">
    <property type="term" value="F:cadmium ion sensor activity"/>
    <property type="evidence" value="ECO:0007669"/>
    <property type="project" value="TreeGrafter"/>
</dbReference>
<dbReference type="GO" id="GO:0010288">
    <property type="term" value="P:response to lead ion"/>
    <property type="evidence" value="ECO:0007669"/>
    <property type="project" value="TreeGrafter"/>
</dbReference>
<dbReference type="GO" id="GO:0003677">
    <property type="term" value="F:DNA binding"/>
    <property type="evidence" value="ECO:0007669"/>
    <property type="project" value="UniProtKB-KW"/>
</dbReference>
<organism evidence="2 3">
    <name type="scientific">Zhouia amylolytica</name>
    <dbReference type="NCBI Taxonomy" id="376730"/>
    <lineage>
        <taxon>Bacteria</taxon>
        <taxon>Pseudomonadati</taxon>
        <taxon>Bacteroidota</taxon>
        <taxon>Flavobacteriia</taxon>
        <taxon>Flavobacteriales</taxon>
        <taxon>Flavobacteriaceae</taxon>
        <taxon>Zhouia</taxon>
    </lineage>
</organism>
<protein>
    <submittedName>
        <fullName evidence="2">DNA-binding transcriptional regulator, ArsR family</fullName>
    </submittedName>
</protein>
<dbReference type="GO" id="GO:0046686">
    <property type="term" value="P:response to cadmium ion"/>
    <property type="evidence" value="ECO:0007669"/>
    <property type="project" value="TreeGrafter"/>
</dbReference>
<dbReference type="InterPro" id="IPR001845">
    <property type="entry name" value="HTH_ArsR_DNA-bd_dom"/>
</dbReference>
<dbReference type="PANTHER" id="PTHR39168:SF1">
    <property type="entry name" value="TRANSCRIPTIONAL REGULATORY PROTEIN"/>
    <property type="match status" value="1"/>
</dbReference>
<name>A0A1I6PL65_9FLAO</name>
<dbReference type="CDD" id="cd00090">
    <property type="entry name" value="HTH_ARSR"/>
    <property type="match status" value="1"/>
</dbReference>
<dbReference type="GO" id="GO:0003700">
    <property type="term" value="F:DNA-binding transcription factor activity"/>
    <property type="evidence" value="ECO:0007669"/>
    <property type="project" value="InterPro"/>
</dbReference>
<dbReference type="PANTHER" id="PTHR39168">
    <property type="entry name" value="TRANSCRIPTIONAL REGULATOR-RELATED"/>
    <property type="match status" value="1"/>
</dbReference>
<dbReference type="SMART" id="SM00418">
    <property type="entry name" value="HTH_ARSR"/>
    <property type="match status" value="1"/>
</dbReference>
<sequence>MEEIEDQFSRIAVLIGDKSRAIMLWNLLDGRSYTASELAVCADVSPQSASNHLTKLVASEILAVTKQGRHRYYTFQNASVAQAIESMASLIPNHEGYNRVKRPHPKGLTEARTCYDHLAGALGVKLTEALIDNGILKFLNKDYVVTSYGEKWFLSFGIDVRQLKSERRSLAYQCLDWSERRHHIAGALGAKIFENMLQKGWVKKVKNSRQIILLPEGKKMLKELLNLDV</sequence>
<dbReference type="InterPro" id="IPR036390">
    <property type="entry name" value="WH_DNA-bd_sf"/>
</dbReference>
<accession>A0A1I6PL65</accession>
<reference evidence="2 3" key="1">
    <citation type="submission" date="2016-10" db="EMBL/GenBank/DDBJ databases">
        <authorList>
            <person name="de Groot N.N."/>
        </authorList>
    </citation>
    <scope>NUCLEOTIDE SEQUENCE [LARGE SCALE GENOMIC DNA]</scope>
    <source>
        <strain evidence="2 3">CGMCC 1.6114</strain>
    </source>
</reference>
<dbReference type="EMBL" id="FPAG01000001">
    <property type="protein sequence ID" value="SFS40795.1"/>
    <property type="molecule type" value="Genomic_DNA"/>
</dbReference>
<evidence type="ECO:0000313" key="2">
    <source>
        <dbReference type="EMBL" id="SFS40795.1"/>
    </source>
</evidence>
<dbReference type="InterPro" id="IPR036388">
    <property type="entry name" value="WH-like_DNA-bd_sf"/>
</dbReference>
<proteinExistence type="predicted"/>
<keyword evidence="2" id="KW-0238">DNA-binding</keyword>
<dbReference type="GO" id="GO:0032791">
    <property type="term" value="F:lead ion binding"/>
    <property type="evidence" value="ECO:0007669"/>
    <property type="project" value="TreeGrafter"/>
</dbReference>
<dbReference type="RefSeq" id="WP_074976506.1">
    <property type="nucleotide sequence ID" value="NZ_FPAG01000001.1"/>
</dbReference>
<dbReference type="InterPro" id="IPR052543">
    <property type="entry name" value="HTH_Metal-responsive_Reg"/>
</dbReference>
<dbReference type="OrthoDB" id="9797716at2"/>
<gene>
    <name evidence="2" type="ORF">SAMN04487906_0355</name>
</gene>
<dbReference type="AlphaFoldDB" id="A0A1I6PL65"/>